<proteinExistence type="predicted"/>
<sequence>MKLQPLRISAGWQVTYNQFYEIDPLVGNEAYFDGSSLLHLHNRGLLKFIDLSWRPELNLEGAYKLEVLNYLELFNPKSNELEVHPIWEQPYLSFSTKSRKTIVDKLESCMMELPPFKDLRILDKPGVINTKSENYRLELYSLGLTELLVSQVLADGNREIQDIILDHPDITKNILLEFLKKSKFKKVVNKAQQKLNSKPFKTHLRNL</sequence>
<dbReference type="AlphaFoldDB" id="A0A1I4ZH72"/>
<keyword evidence="2" id="KW-1185">Reference proteome</keyword>
<dbReference type="STRING" id="649333.SAMN04487989_101822"/>
<protein>
    <submittedName>
        <fullName evidence="1">Uncharacterized protein</fullName>
    </submittedName>
</protein>
<accession>A0A1I4ZH72</accession>
<evidence type="ECO:0000313" key="1">
    <source>
        <dbReference type="EMBL" id="SFN49548.1"/>
    </source>
</evidence>
<organism evidence="1 2">
    <name type="scientific">Bizionia echini</name>
    <dbReference type="NCBI Taxonomy" id="649333"/>
    <lineage>
        <taxon>Bacteria</taxon>
        <taxon>Pseudomonadati</taxon>
        <taxon>Bacteroidota</taxon>
        <taxon>Flavobacteriia</taxon>
        <taxon>Flavobacteriales</taxon>
        <taxon>Flavobacteriaceae</taxon>
        <taxon>Bizionia</taxon>
    </lineage>
</organism>
<dbReference type="RefSeq" id="WP_092206347.1">
    <property type="nucleotide sequence ID" value="NZ_FOVN01000001.1"/>
</dbReference>
<reference evidence="2" key="1">
    <citation type="submission" date="2016-10" db="EMBL/GenBank/DDBJ databases">
        <authorList>
            <person name="Varghese N."/>
            <person name="Submissions S."/>
        </authorList>
    </citation>
    <scope>NUCLEOTIDE SEQUENCE [LARGE SCALE GENOMIC DNA]</scope>
    <source>
        <strain evidence="2">DSM 23925</strain>
    </source>
</reference>
<dbReference type="OrthoDB" id="3532550at2"/>
<name>A0A1I4ZH72_9FLAO</name>
<evidence type="ECO:0000313" key="2">
    <source>
        <dbReference type="Proteomes" id="UP000198705"/>
    </source>
</evidence>
<dbReference type="EMBL" id="FOVN01000001">
    <property type="protein sequence ID" value="SFN49548.1"/>
    <property type="molecule type" value="Genomic_DNA"/>
</dbReference>
<gene>
    <name evidence="1" type="ORF">SAMN04487989_101822</name>
</gene>
<dbReference type="Proteomes" id="UP000198705">
    <property type="component" value="Unassembled WGS sequence"/>
</dbReference>